<evidence type="ECO:0000313" key="3">
    <source>
        <dbReference type="Proteomes" id="UP000325440"/>
    </source>
</evidence>
<dbReference type="AlphaFoldDB" id="A0A5E4N503"/>
<dbReference type="PANTHER" id="PTHR10174">
    <property type="entry name" value="ALPHA-TOCOPHEROL TRANSFER PROTEIN-RELATED"/>
    <property type="match status" value="1"/>
</dbReference>
<name>A0A5E4N503_9HEMI</name>
<dbReference type="InterPro" id="IPR036273">
    <property type="entry name" value="CRAL/TRIO_N_dom_sf"/>
</dbReference>
<dbReference type="SUPFAM" id="SSF46938">
    <property type="entry name" value="CRAL/TRIO N-terminal domain"/>
    <property type="match status" value="1"/>
</dbReference>
<keyword evidence="3" id="KW-1185">Reference proteome</keyword>
<dbReference type="PRINTS" id="PR00180">
    <property type="entry name" value="CRETINALDHBP"/>
</dbReference>
<dbReference type="CDD" id="cd00170">
    <property type="entry name" value="SEC14"/>
    <property type="match status" value="1"/>
</dbReference>
<dbReference type="GO" id="GO:0016020">
    <property type="term" value="C:membrane"/>
    <property type="evidence" value="ECO:0007669"/>
    <property type="project" value="TreeGrafter"/>
</dbReference>
<dbReference type="OrthoDB" id="7110615at2759"/>
<dbReference type="InterPro" id="IPR036865">
    <property type="entry name" value="CRAL-TRIO_dom_sf"/>
</dbReference>
<dbReference type="SUPFAM" id="SSF52087">
    <property type="entry name" value="CRAL/TRIO domain"/>
    <property type="match status" value="1"/>
</dbReference>
<dbReference type="PANTHER" id="PTHR10174:SF224">
    <property type="entry name" value="RETINOL-BINDING PROTEIN PINTA"/>
    <property type="match status" value="1"/>
</dbReference>
<dbReference type="Gene3D" id="3.40.525.10">
    <property type="entry name" value="CRAL-TRIO lipid binding domain"/>
    <property type="match status" value="1"/>
</dbReference>
<reference evidence="2 3" key="1">
    <citation type="submission" date="2019-08" db="EMBL/GenBank/DDBJ databases">
        <authorList>
            <person name="Alioto T."/>
            <person name="Alioto T."/>
            <person name="Gomez Garrido J."/>
        </authorList>
    </citation>
    <scope>NUCLEOTIDE SEQUENCE [LARGE SCALE GENOMIC DNA]</scope>
</reference>
<evidence type="ECO:0000313" key="2">
    <source>
        <dbReference type="EMBL" id="VVC39733.1"/>
    </source>
</evidence>
<feature type="domain" description="CRAL-TRIO" evidence="1">
    <location>
        <begin position="89"/>
        <end position="250"/>
    </location>
</feature>
<dbReference type="Pfam" id="PF00650">
    <property type="entry name" value="CRAL_TRIO"/>
    <property type="match status" value="1"/>
</dbReference>
<proteinExistence type="predicted"/>
<sequence>MNLIPPNEIQLEQIKKQEFYQSADQMDQDVTQLIEWIAKQPHLPKIKDRKWLSHLIVGCKYSLHKAKQVVDSYFVSRAEHQEFLGSFDRDHLIEATKTGAMSVFPKLSPDGYRIVCTKTRQTVDEKFDALCFCRANLAVLDLLLEKEPMHGIIYLYDLQYLRWSQFLVVTPTMTKNILSCCLNSFPVRIGGVHFVNPPKFISSLVGFFKMFVSAKIKDRIFIHDSLEEFYQYIPKDVLPDIYGGTAGTMEKLEKDLFEYLLSETEYLENRPIADLSKRPGQQNANNFGVEGTFKKLQID</sequence>
<gene>
    <name evidence="2" type="ORF">CINCED_3A001403</name>
</gene>
<dbReference type="Proteomes" id="UP000325440">
    <property type="component" value="Unassembled WGS sequence"/>
</dbReference>
<organism evidence="2 3">
    <name type="scientific">Cinara cedri</name>
    <dbReference type="NCBI Taxonomy" id="506608"/>
    <lineage>
        <taxon>Eukaryota</taxon>
        <taxon>Metazoa</taxon>
        <taxon>Ecdysozoa</taxon>
        <taxon>Arthropoda</taxon>
        <taxon>Hexapoda</taxon>
        <taxon>Insecta</taxon>
        <taxon>Pterygota</taxon>
        <taxon>Neoptera</taxon>
        <taxon>Paraneoptera</taxon>
        <taxon>Hemiptera</taxon>
        <taxon>Sternorrhyncha</taxon>
        <taxon>Aphidomorpha</taxon>
        <taxon>Aphidoidea</taxon>
        <taxon>Aphididae</taxon>
        <taxon>Lachninae</taxon>
        <taxon>Cinara</taxon>
    </lineage>
</organism>
<dbReference type="EMBL" id="CABPRJ010001897">
    <property type="protein sequence ID" value="VVC39733.1"/>
    <property type="molecule type" value="Genomic_DNA"/>
</dbReference>
<accession>A0A5E4N503</accession>
<protein>
    <submittedName>
        <fullName evidence="2">Cellular retinaldehyde binding/alpha-tocopherol transport,CRAL/TRIO, N-terminal domain,CRAL-TRIO lipid</fullName>
    </submittedName>
</protein>
<evidence type="ECO:0000259" key="1">
    <source>
        <dbReference type="PROSITE" id="PS50191"/>
    </source>
</evidence>
<dbReference type="PROSITE" id="PS50191">
    <property type="entry name" value="CRAL_TRIO"/>
    <property type="match status" value="1"/>
</dbReference>
<dbReference type="InterPro" id="IPR001251">
    <property type="entry name" value="CRAL-TRIO_dom"/>
</dbReference>
<dbReference type="SMART" id="SM00516">
    <property type="entry name" value="SEC14"/>
    <property type="match status" value="1"/>
</dbReference>
<dbReference type="GO" id="GO:1902936">
    <property type="term" value="F:phosphatidylinositol bisphosphate binding"/>
    <property type="evidence" value="ECO:0007669"/>
    <property type="project" value="TreeGrafter"/>
</dbReference>